<dbReference type="NCBIfam" id="TIGR04085">
    <property type="entry name" value="rSAM_more_4Fe4S"/>
    <property type="match status" value="1"/>
</dbReference>
<evidence type="ECO:0000256" key="3">
    <source>
        <dbReference type="ARBA" id="ARBA00022723"/>
    </source>
</evidence>
<feature type="domain" description="Radical SAM core" evidence="7">
    <location>
        <begin position="23"/>
        <end position="262"/>
    </location>
</feature>
<name>A0A9X3AWD7_9GAMM</name>
<dbReference type="CDD" id="cd01335">
    <property type="entry name" value="Radical_SAM"/>
    <property type="match status" value="1"/>
</dbReference>
<dbReference type="PANTHER" id="PTHR43273">
    <property type="entry name" value="ANAEROBIC SULFATASE-MATURATING ENZYME HOMOLOG ASLB-RELATED"/>
    <property type="match status" value="1"/>
</dbReference>
<keyword evidence="2" id="KW-0949">S-adenosyl-L-methionine</keyword>
<keyword evidence="9" id="KW-1185">Reference proteome</keyword>
<dbReference type="SFLD" id="SFLDG01067">
    <property type="entry name" value="SPASM/twitch_domain_containing"/>
    <property type="match status" value="1"/>
</dbReference>
<dbReference type="Gene3D" id="3.20.20.70">
    <property type="entry name" value="Aldolase class I"/>
    <property type="match status" value="1"/>
</dbReference>
<keyword evidence="5" id="KW-0411">Iron-sulfur</keyword>
<comment type="cofactor">
    <cofactor evidence="1">
        <name>[4Fe-4S] cluster</name>
        <dbReference type="ChEBI" id="CHEBI:49883"/>
    </cofactor>
</comment>
<evidence type="ECO:0000256" key="5">
    <source>
        <dbReference type="ARBA" id="ARBA00023014"/>
    </source>
</evidence>
<keyword evidence="3" id="KW-0479">Metal-binding</keyword>
<accession>A0A9X3AWD7</accession>
<comment type="similarity">
    <text evidence="6">Belongs to the radical SAM superfamily. Anaerobic sulfatase-maturating enzyme family.</text>
</comment>
<evidence type="ECO:0000256" key="6">
    <source>
        <dbReference type="ARBA" id="ARBA00023601"/>
    </source>
</evidence>
<sequence length="370" mass="42488">MVELYPPKAAPVQIPVRQDLLPVEQVERICISVNTICNLGCDYCYFFHPENRVEKEKPLSADEIFVILKNALEYHRHYRFDKKIKINFVGSGEPLIHWRNIRDGVQLLVEAYPNQESLKFYTVTNATLVTEQIAEDMLALNIVPSVSIDGPRAIHDKHRLDHNGKGSFDAAMLGIEILRRRGFDVAINTTLTMDLLNQLDEYVEFIKQQEFTKVIFDRLVDTPEHVEALSYAQYYQFLQDIKTKFDLAGLTRVEIGNLEAYRRNFAGKPDKVCTMFGGSCGAGSNFVIYMGREVYPCGRMFGQSKWLLGSINDPIDSFPKKMAKHWPERQDCKTCQVASDCVRDCLLEYHTKDYSCDPRKDFLTTMKGVL</sequence>
<dbReference type="SFLD" id="SFLDS00029">
    <property type="entry name" value="Radical_SAM"/>
    <property type="match status" value="1"/>
</dbReference>
<dbReference type="SFLD" id="SFLDG01386">
    <property type="entry name" value="main_SPASM_domain-containing"/>
    <property type="match status" value="1"/>
</dbReference>
<dbReference type="Proteomes" id="UP001155546">
    <property type="component" value="Unassembled WGS sequence"/>
</dbReference>
<dbReference type="GO" id="GO:0046872">
    <property type="term" value="F:metal ion binding"/>
    <property type="evidence" value="ECO:0007669"/>
    <property type="project" value="UniProtKB-KW"/>
</dbReference>
<gene>
    <name evidence="8" type="ORF">NE535_17865</name>
</gene>
<keyword evidence="4" id="KW-0408">Iron</keyword>
<dbReference type="InterPro" id="IPR058240">
    <property type="entry name" value="rSAM_sf"/>
</dbReference>
<evidence type="ECO:0000259" key="7">
    <source>
        <dbReference type="PROSITE" id="PS51918"/>
    </source>
</evidence>
<dbReference type="AlphaFoldDB" id="A0A9X3AWD7"/>
<evidence type="ECO:0000256" key="1">
    <source>
        <dbReference type="ARBA" id="ARBA00001966"/>
    </source>
</evidence>
<dbReference type="InterPro" id="IPR023885">
    <property type="entry name" value="4Fe4S-binding_SPASM_dom"/>
</dbReference>
<dbReference type="SUPFAM" id="SSF102114">
    <property type="entry name" value="Radical SAM enzymes"/>
    <property type="match status" value="1"/>
</dbReference>
<evidence type="ECO:0000313" key="9">
    <source>
        <dbReference type="Proteomes" id="UP001155546"/>
    </source>
</evidence>
<dbReference type="InterPro" id="IPR007197">
    <property type="entry name" value="rSAM"/>
</dbReference>
<comment type="caution">
    <text evidence="8">The sequence shown here is derived from an EMBL/GenBank/DDBJ whole genome shotgun (WGS) entry which is preliminary data.</text>
</comment>
<dbReference type="GO" id="GO:0051536">
    <property type="term" value="F:iron-sulfur cluster binding"/>
    <property type="evidence" value="ECO:0007669"/>
    <property type="project" value="UniProtKB-KW"/>
</dbReference>
<dbReference type="EMBL" id="JAMTCD010000038">
    <property type="protein sequence ID" value="MCT7943625.1"/>
    <property type="molecule type" value="Genomic_DNA"/>
</dbReference>
<dbReference type="RefSeq" id="WP_261299943.1">
    <property type="nucleotide sequence ID" value="NZ_JAMTCD010000038.1"/>
</dbReference>
<dbReference type="PANTHER" id="PTHR43273:SF3">
    <property type="entry name" value="ANAEROBIC SULFATASE-MATURATING ENZYME HOMOLOG ASLB-RELATED"/>
    <property type="match status" value="1"/>
</dbReference>
<evidence type="ECO:0000313" key="8">
    <source>
        <dbReference type="EMBL" id="MCT7943625.1"/>
    </source>
</evidence>
<evidence type="ECO:0000256" key="4">
    <source>
        <dbReference type="ARBA" id="ARBA00023004"/>
    </source>
</evidence>
<dbReference type="GO" id="GO:0016491">
    <property type="term" value="F:oxidoreductase activity"/>
    <property type="evidence" value="ECO:0007669"/>
    <property type="project" value="InterPro"/>
</dbReference>
<reference evidence="8" key="1">
    <citation type="journal article" date="2023" name="Int. J. Syst. Evol. Microbiol.">
        <title>&lt;i&gt;Shewanella septentrionalis&lt;/i&gt; sp. nov. and &lt;i&gt;Shewanella holmiensis&lt;/i&gt; sp. nov., isolated from Baltic Sea water and sediments.</title>
        <authorList>
            <person name="Martin-Rodriguez A.J."/>
            <person name="Thorell K."/>
            <person name="Joffre E."/>
            <person name="Jensie-Markopoulos S."/>
            <person name="Moore E.R.B."/>
            <person name="Sjoling A."/>
        </authorList>
    </citation>
    <scope>NUCLEOTIDE SEQUENCE</scope>
    <source>
        <strain evidence="8">SP1S2-7</strain>
    </source>
</reference>
<organism evidence="8 9">
    <name type="scientific">Shewanella holmiensis</name>
    <dbReference type="NCBI Taxonomy" id="2952222"/>
    <lineage>
        <taxon>Bacteria</taxon>
        <taxon>Pseudomonadati</taxon>
        <taxon>Pseudomonadota</taxon>
        <taxon>Gammaproteobacteria</taxon>
        <taxon>Alteromonadales</taxon>
        <taxon>Shewanellaceae</taxon>
        <taxon>Shewanella</taxon>
    </lineage>
</organism>
<dbReference type="PROSITE" id="PS51918">
    <property type="entry name" value="RADICAL_SAM"/>
    <property type="match status" value="1"/>
</dbReference>
<protein>
    <submittedName>
        <fullName evidence="8">Radical SAM protein</fullName>
    </submittedName>
</protein>
<proteinExistence type="inferred from homology"/>
<dbReference type="SFLD" id="SFLDG01384">
    <property type="entry name" value="thioether_bond_formation_requi"/>
    <property type="match status" value="1"/>
</dbReference>
<evidence type="ECO:0000256" key="2">
    <source>
        <dbReference type="ARBA" id="ARBA00022691"/>
    </source>
</evidence>
<dbReference type="Pfam" id="PF04055">
    <property type="entry name" value="Radical_SAM"/>
    <property type="match status" value="1"/>
</dbReference>
<dbReference type="InterPro" id="IPR013785">
    <property type="entry name" value="Aldolase_TIM"/>
</dbReference>
<dbReference type="InterPro" id="IPR023867">
    <property type="entry name" value="Sulphatase_maturase_rSAM"/>
</dbReference>